<evidence type="ECO:0000313" key="2">
    <source>
        <dbReference type="EMBL" id="THG96541.1"/>
    </source>
</evidence>
<name>A0A4S4KEH1_9APHY</name>
<gene>
    <name evidence="2" type="ORF">EW026_g5309</name>
</gene>
<organism evidence="2 3">
    <name type="scientific">Hermanssonia centrifuga</name>
    <dbReference type="NCBI Taxonomy" id="98765"/>
    <lineage>
        <taxon>Eukaryota</taxon>
        <taxon>Fungi</taxon>
        <taxon>Dikarya</taxon>
        <taxon>Basidiomycota</taxon>
        <taxon>Agaricomycotina</taxon>
        <taxon>Agaricomycetes</taxon>
        <taxon>Polyporales</taxon>
        <taxon>Meruliaceae</taxon>
        <taxon>Hermanssonia</taxon>
    </lineage>
</organism>
<keyword evidence="1" id="KW-0732">Signal</keyword>
<feature type="signal peptide" evidence="1">
    <location>
        <begin position="1"/>
        <end position="20"/>
    </location>
</feature>
<sequence>MHFLATIVLPFLVALASVAGTPLPSPIMGTINAPTASSALVAENPFPFSYSVSNWCEEGYNSFSVFLTQGTSEPTFDDLDASGNPTTAVFSFGQFTVANFVVSTISEASDDSSSFLTVVQNFRGCPGGVVQELGVASIPFVYDTTA</sequence>
<dbReference type="EMBL" id="SGPJ01000227">
    <property type="protein sequence ID" value="THG96541.1"/>
    <property type="molecule type" value="Genomic_DNA"/>
</dbReference>
<proteinExistence type="predicted"/>
<feature type="chain" id="PRO_5020868937" evidence="1">
    <location>
        <begin position="21"/>
        <end position="146"/>
    </location>
</feature>
<comment type="caution">
    <text evidence="2">The sequence shown here is derived from an EMBL/GenBank/DDBJ whole genome shotgun (WGS) entry which is preliminary data.</text>
</comment>
<accession>A0A4S4KEH1</accession>
<dbReference type="AlphaFoldDB" id="A0A4S4KEH1"/>
<protein>
    <submittedName>
        <fullName evidence="2">Uncharacterized protein</fullName>
    </submittedName>
</protein>
<keyword evidence="3" id="KW-1185">Reference proteome</keyword>
<reference evidence="2 3" key="1">
    <citation type="submission" date="2019-02" db="EMBL/GenBank/DDBJ databases">
        <title>Genome sequencing of the rare red list fungi Phlebia centrifuga.</title>
        <authorList>
            <person name="Buettner E."/>
            <person name="Kellner H."/>
        </authorList>
    </citation>
    <scope>NUCLEOTIDE SEQUENCE [LARGE SCALE GENOMIC DNA]</scope>
    <source>
        <strain evidence="2 3">DSM 108282</strain>
    </source>
</reference>
<evidence type="ECO:0000256" key="1">
    <source>
        <dbReference type="SAM" id="SignalP"/>
    </source>
</evidence>
<evidence type="ECO:0000313" key="3">
    <source>
        <dbReference type="Proteomes" id="UP000309038"/>
    </source>
</evidence>
<dbReference type="Proteomes" id="UP000309038">
    <property type="component" value="Unassembled WGS sequence"/>
</dbReference>